<dbReference type="SUPFAM" id="SSF103473">
    <property type="entry name" value="MFS general substrate transporter"/>
    <property type="match status" value="1"/>
</dbReference>
<keyword evidence="4 6" id="KW-1133">Transmembrane helix</keyword>
<dbReference type="Gene3D" id="1.20.1250.20">
    <property type="entry name" value="MFS general substrate transporter like domains"/>
    <property type="match status" value="1"/>
</dbReference>
<sequence>MTTGNLLTTGTQARAAAQPAVAAPALAAGTGAPAPSAAQQPALTPRLASGLVGMLLASLLAILNEQVTAQSLADIQGALSIGHDDGTWLTTLFEAANVTAMVFAPWFGITFTLKRFTIGAVLATMLLGILCPFAPNLLMLYLLRAMQGIAGGCLPPMLIIVALRYLPPKVKLYGLAGYALTATFGPALGTPLAALWTEYAGWQMAFWQIVPLGVISCVAIQWGLPSDPLKLERLGAFNWTGLLTGFPAVAMLVTGLLQCDRLDGLNSEFIRVMFVGGGLLLVTFLVNEWFHPLPFFKLQLLSRRNFAHGLTTLAGAVILLVGVAAIPGQYLAKVHGYRPLQTAPLSLLVAIPLLIVLPLTAAVLNLRRADHRWVMAIGLCLMTTTCVLGSFMTSDWIRDNFYWLQSIQIVAQPMVILAILMGVTTGLPPTEGPFASAMFNSLKTFSAAVATWLIEGLGTRRERLHSTMLVDHLGNHALVTSQNIDAAHGLGELAHRIHVQALVLTSADLYRVMAGVAIVLLFLVPVLPVRIYPPWCSTPSAPTKG</sequence>
<evidence type="ECO:0000256" key="1">
    <source>
        <dbReference type="ARBA" id="ARBA00004141"/>
    </source>
</evidence>
<organism evidence="9 10">
    <name type="scientific">Paraburkholderia bryophila</name>
    <dbReference type="NCBI Taxonomy" id="420952"/>
    <lineage>
        <taxon>Bacteria</taxon>
        <taxon>Pseudomonadati</taxon>
        <taxon>Pseudomonadota</taxon>
        <taxon>Betaproteobacteria</taxon>
        <taxon>Burkholderiales</taxon>
        <taxon>Burkholderiaceae</taxon>
        <taxon>Paraburkholderia</taxon>
    </lineage>
</organism>
<feature type="transmembrane region" description="Helical" evidence="6">
    <location>
        <begin position="344"/>
        <end position="366"/>
    </location>
</feature>
<feature type="transmembrane region" description="Helical" evidence="6">
    <location>
        <begin position="202"/>
        <end position="224"/>
    </location>
</feature>
<evidence type="ECO:0000256" key="2">
    <source>
        <dbReference type="ARBA" id="ARBA00022448"/>
    </source>
</evidence>
<dbReference type="PANTHER" id="PTHR42718:SF9">
    <property type="entry name" value="MAJOR FACILITATOR SUPERFAMILY MULTIDRUG TRANSPORTER MFSC"/>
    <property type="match status" value="1"/>
</dbReference>
<comment type="subcellular location">
    <subcellularLocation>
        <location evidence="1">Membrane</location>
        <topology evidence="1">Multi-pass membrane protein</topology>
    </subcellularLocation>
</comment>
<evidence type="ECO:0000256" key="6">
    <source>
        <dbReference type="SAM" id="Phobius"/>
    </source>
</evidence>
<feature type="transmembrane region" description="Helical" evidence="6">
    <location>
        <begin position="310"/>
        <end position="332"/>
    </location>
</feature>
<dbReference type="PANTHER" id="PTHR42718">
    <property type="entry name" value="MAJOR FACILITATOR SUPERFAMILY MULTIDRUG TRANSPORTER MFSC"/>
    <property type="match status" value="1"/>
</dbReference>
<comment type="caution">
    <text evidence="9">The sequence shown here is derived from an EMBL/GenBank/DDBJ whole genome shotgun (WGS) entry which is preliminary data.</text>
</comment>
<feature type="transmembrane region" description="Helical" evidence="6">
    <location>
        <begin position="87"/>
        <end position="109"/>
    </location>
</feature>
<accession>A0A329CMV7</accession>
<feature type="signal peptide" evidence="7">
    <location>
        <begin position="1"/>
        <end position="27"/>
    </location>
</feature>
<dbReference type="EMBL" id="QLTK01000005">
    <property type="protein sequence ID" value="RAS35558.1"/>
    <property type="molecule type" value="Genomic_DNA"/>
</dbReference>
<feature type="transmembrane region" description="Helical" evidence="6">
    <location>
        <begin position="403"/>
        <end position="423"/>
    </location>
</feature>
<evidence type="ECO:0000256" key="3">
    <source>
        <dbReference type="ARBA" id="ARBA00022692"/>
    </source>
</evidence>
<feature type="transmembrane region" description="Helical" evidence="6">
    <location>
        <begin position="509"/>
        <end position="527"/>
    </location>
</feature>
<evidence type="ECO:0000259" key="8">
    <source>
        <dbReference type="PROSITE" id="PS50850"/>
    </source>
</evidence>
<reference evidence="9 10" key="1">
    <citation type="submission" date="2018-06" db="EMBL/GenBank/DDBJ databases">
        <title>Genomic Encyclopedia of Type Strains, Phase III (KMG-III): the genomes of soil and plant-associated and newly described type strains.</title>
        <authorList>
            <person name="Whitman W."/>
        </authorList>
    </citation>
    <scope>NUCLEOTIDE SEQUENCE [LARGE SCALE GENOMIC DNA]</scope>
    <source>
        <strain evidence="9 10">LMG 23644</strain>
    </source>
</reference>
<dbReference type="GO" id="GO:0022857">
    <property type="term" value="F:transmembrane transporter activity"/>
    <property type="evidence" value="ECO:0007669"/>
    <property type="project" value="InterPro"/>
</dbReference>
<protein>
    <submittedName>
        <fullName evidence="9">DHA2 family multidrug resistance protein</fullName>
    </submittedName>
</protein>
<dbReference type="InterPro" id="IPR036259">
    <property type="entry name" value="MFS_trans_sf"/>
</dbReference>
<keyword evidence="2" id="KW-0813">Transport</keyword>
<feature type="transmembrane region" description="Helical" evidence="6">
    <location>
        <begin position="141"/>
        <end position="163"/>
    </location>
</feature>
<evidence type="ECO:0000256" key="7">
    <source>
        <dbReference type="SAM" id="SignalP"/>
    </source>
</evidence>
<gene>
    <name evidence="9" type="ORF">BX591_105277</name>
</gene>
<dbReference type="PROSITE" id="PS50850">
    <property type="entry name" value="MFS"/>
    <property type="match status" value="1"/>
</dbReference>
<evidence type="ECO:0000256" key="5">
    <source>
        <dbReference type="ARBA" id="ARBA00023136"/>
    </source>
</evidence>
<keyword evidence="7" id="KW-0732">Signal</keyword>
<feature type="chain" id="PRO_5016460777" evidence="7">
    <location>
        <begin position="28"/>
        <end position="545"/>
    </location>
</feature>
<feature type="transmembrane region" description="Helical" evidence="6">
    <location>
        <begin position="47"/>
        <end position="67"/>
    </location>
</feature>
<dbReference type="Proteomes" id="UP000248918">
    <property type="component" value="Unassembled WGS sequence"/>
</dbReference>
<dbReference type="GO" id="GO:0016020">
    <property type="term" value="C:membrane"/>
    <property type="evidence" value="ECO:0007669"/>
    <property type="project" value="UniProtKB-SubCell"/>
</dbReference>
<keyword evidence="3 6" id="KW-0812">Transmembrane</keyword>
<feature type="transmembrane region" description="Helical" evidence="6">
    <location>
        <begin position="116"/>
        <end position="135"/>
    </location>
</feature>
<feature type="transmembrane region" description="Helical" evidence="6">
    <location>
        <begin position="175"/>
        <end position="196"/>
    </location>
</feature>
<dbReference type="InterPro" id="IPR020846">
    <property type="entry name" value="MFS_dom"/>
</dbReference>
<dbReference type="AlphaFoldDB" id="A0A329CMV7"/>
<evidence type="ECO:0000256" key="4">
    <source>
        <dbReference type="ARBA" id="ARBA00022989"/>
    </source>
</evidence>
<dbReference type="Pfam" id="PF07690">
    <property type="entry name" value="MFS_1"/>
    <property type="match status" value="1"/>
</dbReference>
<feature type="transmembrane region" description="Helical" evidence="6">
    <location>
        <begin position="269"/>
        <end position="290"/>
    </location>
</feature>
<feature type="transmembrane region" description="Helical" evidence="6">
    <location>
        <begin position="236"/>
        <end position="257"/>
    </location>
</feature>
<name>A0A329CMV7_9BURK</name>
<feature type="domain" description="Major facilitator superfamily (MFS) profile" evidence="8">
    <location>
        <begin position="50"/>
        <end position="532"/>
    </location>
</feature>
<evidence type="ECO:0000313" key="10">
    <source>
        <dbReference type="Proteomes" id="UP000248918"/>
    </source>
</evidence>
<evidence type="ECO:0000313" key="9">
    <source>
        <dbReference type="EMBL" id="RAS35558.1"/>
    </source>
</evidence>
<feature type="transmembrane region" description="Helical" evidence="6">
    <location>
        <begin position="373"/>
        <end position="391"/>
    </location>
</feature>
<dbReference type="RefSeq" id="WP_111931451.1">
    <property type="nucleotide sequence ID" value="NZ_CADFFP010000006.1"/>
</dbReference>
<dbReference type="InterPro" id="IPR011701">
    <property type="entry name" value="MFS"/>
</dbReference>
<proteinExistence type="predicted"/>
<keyword evidence="5 6" id="KW-0472">Membrane</keyword>
<dbReference type="OrthoDB" id="9812221at2"/>